<feature type="signal peptide" evidence="1">
    <location>
        <begin position="1"/>
        <end position="23"/>
    </location>
</feature>
<evidence type="ECO:0000256" key="1">
    <source>
        <dbReference type="SAM" id="SignalP"/>
    </source>
</evidence>
<proteinExistence type="predicted"/>
<dbReference type="Proteomes" id="UP000217895">
    <property type="component" value="Chromosome"/>
</dbReference>
<dbReference type="EMBL" id="AP018203">
    <property type="protein sequence ID" value="BAY55885.1"/>
    <property type="molecule type" value="Genomic_DNA"/>
</dbReference>
<feature type="chain" id="PRO_5011116961" description="Lipoprotein" evidence="1">
    <location>
        <begin position="24"/>
        <end position="175"/>
    </location>
</feature>
<accession>A0A1Z4JGH8</accession>
<protein>
    <recommendedName>
        <fullName evidence="4">Lipoprotein</fullName>
    </recommendedName>
</protein>
<evidence type="ECO:0000313" key="3">
    <source>
        <dbReference type="Proteomes" id="UP000217895"/>
    </source>
</evidence>
<dbReference type="AlphaFoldDB" id="A0A1Z4JGH8"/>
<keyword evidence="3" id="KW-1185">Reference proteome</keyword>
<gene>
    <name evidence="2" type="ORF">NIES2135_27100</name>
</gene>
<evidence type="ECO:0008006" key="4">
    <source>
        <dbReference type="Google" id="ProtNLM"/>
    </source>
</evidence>
<reference evidence="2 3" key="1">
    <citation type="submission" date="2017-06" db="EMBL/GenBank/DDBJ databases">
        <title>Genome sequencing of cyanobaciteial culture collection at National Institute for Environmental Studies (NIES).</title>
        <authorList>
            <person name="Hirose Y."/>
            <person name="Shimura Y."/>
            <person name="Fujisawa T."/>
            <person name="Nakamura Y."/>
            <person name="Kawachi M."/>
        </authorList>
    </citation>
    <scope>NUCLEOTIDE SEQUENCE [LARGE SCALE GENOMIC DNA]</scope>
    <source>
        <strain evidence="2 3">NIES-2135</strain>
    </source>
</reference>
<name>A0A1Z4JGH8_LEPBY</name>
<evidence type="ECO:0000313" key="2">
    <source>
        <dbReference type="EMBL" id="BAY55885.1"/>
    </source>
</evidence>
<organism evidence="2 3">
    <name type="scientific">Leptolyngbya boryana NIES-2135</name>
    <dbReference type="NCBI Taxonomy" id="1973484"/>
    <lineage>
        <taxon>Bacteria</taxon>
        <taxon>Bacillati</taxon>
        <taxon>Cyanobacteriota</taxon>
        <taxon>Cyanophyceae</taxon>
        <taxon>Leptolyngbyales</taxon>
        <taxon>Leptolyngbyaceae</taxon>
        <taxon>Leptolyngbya group</taxon>
        <taxon>Leptolyngbya</taxon>
    </lineage>
</organism>
<sequence length="175" mass="19800">MKRIFAIPAIALLPLLGCQSASSPENVVSLYLGGLQNQQPQQQKEAACFASEGVKAKQPLLEIQKWEILDKEIKTESDDPDSKYSLVRAKIQEKSLGGMVVDRTWIFKVWNSTELFERNKRMFDKSNRDGQRVMQQANEVLKAAGKEPVEAPKPIVPNREQYSSRPYCIVAYEGQ</sequence>
<keyword evidence="1" id="KW-0732">Signal</keyword>